<dbReference type="PROSITE" id="PS50011">
    <property type="entry name" value="PROTEIN_KINASE_DOM"/>
    <property type="match status" value="1"/>
</dbReference>
<dbReference type="GO" id="GO:0035556">
    <property type="term" value="P:intracellular signal transduction"/>
    <property type="evidence" value="ECO:0007669"/>
    <property type="project" value="TreeGrafter"/>
</dbReference>
<reference evidence="4" key="1">
    <citation type="submission" date="2014-08" db="EMBL/GenBank/DDBJ databases">
        <authorList>
            <person name="Murali S."/>
            <person name="Richards S."/>
            <person name="Bandaranaike D."/>
            <person name="Bellair M."/>
            <person name="Blankenburg K."/>
            <person name="Chao H."/>
            <person name="Dinh H."/>
            <person name="Doddapaneni H."/>
            <person name="Dugan-Rocha S."/>
            <person name="Elkadiri S."/>
            <person name="Gnanaolivu R."/>
            <person name="Hughes D."/>
            <person name="Lee S."/>
            <person name="Li M."/>
            <person name="Ming W."/>
            <person name="Munidasa M."/>
            <person name="Muniz J."/>
            <person name="Nguyen L."/>
            <person name="Osuji N."/>
            <person name="Pu L.-L."/>
            <person name="Puazo M."/>
            <person name="Skinner E."/>
            <person name="Qu C."/>
            <person name="Quiroz J."/>
            <person name="Raj R."/>
            <person name="Weissenberger G."/>
            <person name="Xin Y."/>
            <person name="Zou X."/>
            <person name="Han Y."/>
            <person name="Worley K."/>
            <person name="Muzny D."/>
            <person name="Gibbs R."/>
        </authorList>
    </citation>
    <scope>NUCLEOTIDE SEQUENCE</scope>
    <source>
        <strain evidence="4">HAZT.00-mixed</strain>
        <tissue evidence="4">Whole organism</tissue>
    </source>
</reference>
<keyword evidence="1" id="KW-0547">Nucleotide-binding</keyword>
<sequence>MPELCQQEALESQYELHQTIGSGGFAKVPRGGGNTLVLQDDLPRIYQEIEAMKLLSHQHICRLYQVLETSSRIYMVLEYCPGGELFDYIVERDRLEEEEARVFFHQIVSAVAYIHKMGYAHRDLKPLIDFGLCANPDGGLAQQLATCCGSPAYAAPELVSGRHYLGSETDIWSLGVLLYALLCGFLPFDDENLGTLYRKIQASVGSRSILRAMLQVDPRRRITVHQLQAHPWLSAGTPLHIKPAVGRDPQREGVDEAIITTMAVSGGRSRVAVREAVERWAYDHTTATYLILHHRKHCTPAQ</sequence>
<dbReference type="InterPro" id="IPR011009">
    <property type="entry name" value="Kinase-like_dom_sf"/>
</dbReference>
<gene>
    <name evidence="4" type="ORF">HAZT_HAZT000362</name>
</gene>
<dbReference type="Proteomes" id="UP000711488">
    <property type="component" value="Unassembled WGS sequence"/>
</dbReference>
<proteinExistence type="predicted"/>
<keyword evidence="2" id="KW-0067">ATP-binding</keyword>
<dbReference type="PANTHER" id="PTHR24346">
    <property type="entry name" value="MAP/MICROTUBULE AFFINITY-REGULATING KINASE"/>
    <property type="match status" value="1"/>
</dbReference>
<dbReference type="InterPro" id="IPR048637">
    <property type="entry name" value="MELK_UBA"/>
</dbReference>
<evidence type="ECO:0000259" key="3">
    <source>
        <dbReference type="PROSITE" id="PS50011"/>
    </source>
</evidence>
<dbReference type="InterPro" id="IPR000719">
    <property type="entry name" value="Prot_kinase_dom"/>
</dbReference>
<dbReference type="PANTHER" id="PTHR24346:SF30">
    <property type="entry name" value="MATERNAL EMBRYONIC LEUCINE ZIPPER KINASE"/>
    <property type="match status" value="1"/>
</dbReference>
<comment type="caution">
    <text evidence="4">The sequence shown here is derived from an EMBL/GenBank/DDBJ whole genome shotgun (WGS) entry which is preliminary data.</text>
</comment>
<dbReference type="SUPFAM" id="SSF56112">
    <property type="entry name" value="Protein kinase-like (PK-like)"/>
    <property type="match status" value="1"/>
</dbReference>
<dbReference type="Gene3D" id="1.10.510.10">
    <property type="entry name" value="Transferase(Phosphotransferase) domain 1"/>
    <property type="match status" value="1"/>
</dbReference>
<evidence type="ECO:0000256" key="1">
    <source>
        <dbReference type="ARBA" id="ARBA00022741"/>
    </source>
</evidence>
<dbReference type="FunFam" id="1.10.510.10:FF:000571">
    <property type="entry name" value="Maternal embryonic leucine zipper kinase"/>
    <property type="match status" value="1"/>
</dbReference>
<feature type="non-terminal residue" evidence="4">
    <location>
        <position position="302"/>
    </location>
</feature>
<organism evidence="4">
    <name type="scientific">Hyalella azteca</name>
    <name type="common">Amphipod</name>
    <dbReference type="NCBI Taxonomy" id="294128"/>
    <lineage>
        <taxon>Eukaryota</taxon>
        <taxon>Metazoa</taxon>
        <taxon>Ecdysozoa</taxon>
        <taxon>Arthropoda</taxon>
        <taxon>Crustacea</taxon>
        <taxon>Multicrustacea</taxon>
        <taxon>Malacostraca</taxon>
        <taxon>Eumalacostraca</taxon>
        <taxon>Peracarida</taxon>
        <taxon>Amphipoda</taxon>
        <taxon>Senticaudata</taxon>
        <taxon>Talitrida</taxon>
        <taxon>Talitroidea</taxon>
        <taxon>Hyalellidae</taxon>
        <taxon>Hyalella</taxon>
    </lineage>
</organism>
<name>A0A6A0GS60_HYAAZ</name>
<reference evidence="4" key="3">
    <citation type="submission" date="2019-06" db="EMBL/GenBank/DDBJ databases">
        <authorList>
            <person name="Poynton C."/>
            <person name="Hasenbein S."/>
            <person name="Benoit J.B."/>
            <person name="Sepulveda M.S."/>
            <person name="Poelchau M.F."/>
            <person name="Murali S.C."/>
            <person name="Chen S."/>
            <person name="Glastad K.M."/>
            <person name="Werren J.H."/>
            <person name="Vineis J.H."/>
            <person name="Bowen J.L."/>
            <person name="Friedrich M."/>
            <person name="Jones J."/>
            <person name="Robertson H.M."/>
            <person name="Feyereisen R."/>
            <person name="Mechler-Hickson A."/>
            <person name="Mathers N."/>
            <person name="Lee C.E."/>
            <person name="Colbourne J.K."/>
            <person name="Biales A."/>
            <person name="Johnston J.S."/>
            <person name="Wellborn G.A."/>
            <person name="Rosendale A.J."/>
            <person name="Cridge A.G."/>
            <person name="Munoz-Torres M.C."/>
            <person name="Bain P.A."/>
            <person name="Manny A.R."/>
            <person name="Major K.M."/>
            <person name="Lambert F.N."/>
            <person name="Vulpe C.D."/>
            <person name="Tuck P."/>
            <person name="Blalock B.J."/>
            <person name="Lin Y.-Y."/>
            <person name="Smith M.E."/>
            <person name="Ochoa-Acuna H."/>
            <person name="Chen M.-J.M."/>
            <person name="Childers C.P."/>
            <person name="Qu J."/>
            <person name="Dugan S."/>
            <person name="Lee S.L."/>
            <person name="Chao H."/>
            <person name="Dinh H."/>
            <person name="Han Y."/>
            <person name="Doddapaneni H."/>
            <person name="Worley K.C."/>
            <person name="Muzny D.M."/>
            <person name="Gibbs R.A."/>
            <person name="Richards S."/>
        </authorList>
    </citation>
    <scope>NUCLEOTIDE SEQUENCE</scope>
    <source>
        <strain evidence="4">HAZT.00-mixed</strain>
        <tissue evidence="4">Whole organism</tissue>
    </source>
</reference>
<dbReference type="GO" id="GO:0005737">
    <property type="term" value="C:cytoplasm"/>
    <property type="evidence" value="ECO:0007669"/>
    <property type="project" value="TreeGrafter"/>
</dbReference>
<dbReference type="Pfam" id="PF21594">
    <property type="entry name" value="UBA_MELK"/>
    <property type="match status" value="1"/>
</dbReference>
<dbReference type="AlphaFoldDB" id="A0A6A0GS60"/>
<dbReference type="GO" id="GO:0005524">
    <property type="term" value="F:ATP binding"/>
    <property type="evidence" value="ECO:0007669"/>
    <property type="project" value="UniProtKB-KW"/>
</dbReference>
<evidence type="ECO:0000256" key="2">
    <source>
        <dbReference type="ARBA" id="ARBA00022840"/>
    </source>
</evidence>
<dbReference type="GO" id="GO:0004674">
    <property type="term" value="F:protein serine/threonine kinase activity"/>
    <property type="evidence" value="ECO:0007669"/>
    <property type="project" value="TreeGrafter"/>
</dbReference>
<protein>
    <recommendedName>
        <fullName evidence="3">Protein kinase domain-containing protein</fullName>
    </recommendedName>
</protein>
<evidence type="ECO:0000313" key="4">
    <source>
        <dbReference type="EMBL" id="KAA0186136.1"/>
    </source>
</evidence>
<dbReference type="EMBL" id="JQDR03015760">
    <property type="protein sequence ID" value="KAA0186136.1"/>
    <property type="molecule type" value="Genomic_DNA"/>
</dbReference>
<dbReference type="Pfam" id="PF00069">
    <property type="entry name" value="Pkinase"/>
    <property type="match status" value="1"/>
</dbReference>
<reference evidence="4" key="2">
    <citation type="journal article" date="2018" name="Environ. Sci. Technol.">
        <title>The Toxicogenome of Hyalella azteca: A Model for Sediment Ecotoxicology and Evolutionary Toxicology.</title>
        <authorList>
            <person name="Poynton H.C."/>
            <person name="Hasenbein S."/>
            <person name="Benoit J.B."/>
            <person name="Sepulveda M.S."/>
            <person name="Poelchau M.F."/>
            <person name="Hughes D.S.T."/>
            <person name="Murali S.C."/>
            <person name="Chen S."/>
            <person name="Glastad K.M."/>
            <person name="Goodisman M.A.D."/>
            <person name="Werren J.H."/>
            <person name="Vineis J.H."/>
            <person name="Bowen J.L."/>
            <person name="Friedrich M."/>
            <person name="Jones J."/>
            <person name="Robertson H.M."/>
            <person name="Feyereisen R."/>
            <person name="Mechler-Hickson A."/>
            <person name="Mathers N."/>
            <person name="Lee C.E."/>
            <person name="Colbourne J.K."/>
            <person name="Biales A."/>
            <person name="Johnston J.S."/>
            <person name="Wellborn G.A."/>
            <person name="Rosendale A.J."/>
            <person name="Cridge A.G."/>
            <person name="Munoz-Torres M.C."/>
            <person name="Bain P.A."/>
            <person name="Manny A.R."/>
            <person name="Major K.M."/>
            <person name="Lambert F.N."/>
            <person name="Vulpe C.D."/>
            <person name="Tuck P."/>
            <person name="Blalock B.J."/>
            <person name="Lin Y.Y."/>
            <person name="Smith M.E."/>
            <person name="Ochoa-Acuna H."/>
            <person name="Chen M.M."/>
            <person name="Childers C.P."/>
            <person name="Qu J."/>
            <person name="Dugan S."/>
            <person name="Lee S.L."/>
            <person name="Chao H."/>
            <person name="Dinh H."/>
            <person name="Han Y."/>
            <person name="Doddapaneni H."/>
            <person name="Worley K.C."/>
            <person name="Muzny D.M."/>
            <person name="Gibbs R.A."/>
            <person name="Richards S."/>
        </authorList>
    </citation>
    <scope>NUCLEOTIDE SEQUENCE</scope>
    <source>
        <strain evidence="4">HAZT.00-mixed</strain>
        <tissue evidence="4">Whole organism</tissue>
    </source>
</reference>
<accession>A0A6A0GS60</accession>
<dbReference type="OrthoDB" id="193931at2759"/>
<feature type="domain" description="Protein kinase" evidence="3">
    <location>
        <begin position="14"/>
        <end position="233"/>
    </location>
</feature>